<evidence type="ECO:0000313" key="9">
    <source>
        <dbReference type="Proteomes" id="UP000179243"/>
    </source>
</evidence>
<dbReference type="CDD" id="cd07023">
    <property type="entry name" value="S49_Sppa_N_C"/>
    <property type="match status" value="1"/>
</dbReference>
<dbReference type="NCBIfam" id="TIGR00705">
    <property type="entry name" value="SppA_67K"/>
    <property type="match status" value="1"/>
</dbReference>
<feature type="domain" description="Peptidase S49" evidence="7">
    <location>
        <begin position="556"/>
        <end position="703"/>
    </location>
</feature>
<comment type="similarity">
    <text evidence="2">Belongs to the peptidase S49 family.</text>
</comment>
<dbReference type="InterPro" id="IPR029045">
    <property type="entry name" value="ClpP/crotonase-like_dom_sf"/>
</dbReference>
<feature type="domain" description="Peptidase S49" evidence="7">
    <location>
        <begin position="315"/>
        <end position="458"/>
    </location>
</feature>
<proteinExistence type="inferred from homology"/>
<keyword evidence="3" id="KW-0645">Protease</keyword>
<gene>
    <name evidence="8" type="ORF">A2519_15020</name>
</gene>
<comment type="subcellular location">
    <subcellularLocation>
        <location evidence="1">Membrane</location>
    </subcellularLocation>
</comment>
<evidence type="ECO:0000259" key="7">
    <source>
        <dbReference type="Pfam" id="PF01343"/>
    </source>
</evidence>
<comment type="caution">
    <text evidence="8">The sequence shown here is derived from an EMBL/GenBank/DDBJ whole genome shotgun (WGS) entry which is preliminary data.</text>
</comment>
<dbReference type="PANTHER" id="PTHR33209">
    <property type="entry name" value="PROTEASE 4"/>
    <property type="match status" value="1"/>
</dbReference>
<reference evidence="8 9" key="1">
    <citation type="journal article" date="2016" name="Nat. Commun.">
        <title>Thousands of microbial genomes shed light on interconnected biogeochemical processes in an aquifer system.</title>
        <authorList>
            <person name="Anantharaman K."/>
            <person name="Brown C.T."/>
            <person name="Hug L.A."/>
            <person name="Sharon I."/>
            <person name="Castelle C.J."/>
            <person name="Probst A.J."/>
            <person name="Thomas B.C."/>
            <person name="Singh A."/>
            <person name="Wilkins M.J."/>
            <person name="Karaoz U."/>
            <person name="Brodie E.L."/>
            <person name="Williams K.H."/>
            <person name="Hubbard S.S."/>
            <person name="Banfield J.F."/>
        </authorList>
    </citation>
    <scope>NUCLEOTIDE SEQUENCE [LARGE SCALE GENOMIC DNA]</scope>
</reference>
<dbReference type="NCBIfam" id="TIGR00706">
    <property type="entry name" value="SppA_dom"/>
    <property type="match status" value="1"/>
</dbReference>
<evidence type="ECO:0000256" key="1">
    <source>
        <dbReference type="ARBA" id="ARBA00004370"/>
    </source>
</evidence>
<dbReference type="GO" id="GO:0016020">
    <property type="term" value="C:membrane"/>
    <property type="evidence" value="ECO:0007669"/>
    <property type="project" value="UniProtKB-SubCell"/>
</dbReference>
<keyword evidence="5" id="KW-0720">Serine protease</keyword>
<dbReference type="SUPFAM" id="SSF52096">
    <property type="entry name" value="ClpP/crotonase"/>
    <property type="match status" value="2"/>
</dbReference>
<dbReference type="Gene3D" id="6.20.330.10">
    <property type="match status" value="1"/>
</dbReference>
<evidence type="ECO:0000256" key="5">
    <source>
        <dbReference type="ARBA" id="ARBA00022825"/>
    </source>
</evidence>
<dbReference type="InterPro" id="IPR002142">
    <property type="entry name" value="Peptidase_S49"/>
</dbReference>
<dbReference type="InterPro" id="IPR047272">
    <property type="entry name" value="S49_SppA_C"/>
</dbReference>
<keyword evidence="6" id="KW-0472">Membrane</keyword>
<dbReference type="InterPro" id="IPR004635">
    <property type="entry name" value="Pept_S49_SppA"/>
</dbReference>
<evidence type="ECO:0000313" key="8">
    <source>
        <dbReference type="EMBL" id="OGK01418.1"/>
    </source>
</evidence>
<dbReference type="GO" id="GO:0006465">
    <property type="term" value="P:signal peptide processing"/>
    <property type="evidence" value="ECO:0007669"/>
    <property type="project" value="InterPro"/>
</dbReference>
<dbReference type="PANTHER" id="PTHR33209:SF1">
    <property type="entry name" value="PEPTIDASE S49 DOMAIN-CONTAINING PROTEIN"/>
    <property type="match status" value="1"/>
</dbReference>
<protein>
    <submittedName>
        <fullName evidence="8">Signal peptide peptidase SppA</fullName>
    </submittedName>
</protein>
<dbReference type="CDD" id="cd07018">
    <property type="entry name" value="S49_SppA_67K_type"/>
    <property type="match status" value="1"/>
</dbReference>
<sequence length="763" mass="83574">MRNVVYILFFYTWTFSADLMPSPALTDNALATVVNPAGLGSYRRPNFVLNTGFTSADRFTFTGSLGGLGLGLDGDSVTTRYLLSNGFRIRNNLYAGIRTAYSTIRNKGGTYQMDCGFLYRPLHLLSIGLVTENLFTGWSSTPLSISTSVGLQPLDFVFLHVNGSYRDGVLTDPRLGVEILLDGMALFGSANPQQGTYSAGISLSLAHVESGILYPLNKHGKGLVSLSMSQDRKAALFEPQKWPAVISIEGTIQDIEPDFSLLGDYSVIPLAQLLAQLRNAARDNDVSTVILKVGSISAGLGVVEELRNAILELRISGKRVICYLENAELLEYYLGSTSDQIVVAPLGEWAIAGIRSEVLFFKGAMEKLGIRAEFERVGKYKSAIEPYTQDSMSSAFRENETELLKSIYDQIVDGIATARDLEKDSVTAMIDRGTVRLGEAINQKLIDDIGYFSDLVAEYSPSGEEKYIDLSSRTYYKTGWGKRRKIALVHATGTIISGESFSDFFFGENFMGAETMADIFKEIRQNDEIKAVCIRINSPGGSGTASDIIWHEIEKLKEAGKAVVVSVADMAASGGYYMACNADTIVCNAGSIVGSIGVYSGKFVLKGLYDKIGLKKEIVKFGKNADAFSDYADFTDEQRLALQTSVHDFYDEFVSRVAQGRRMSKEKVDSLGRGRVFTGAQAKEYGLVDVIGGLSDAIDITKRMAGFSDEETPDFEVFPKRKGFFATISEDGTAKVKKNFLRAFSELSAGKYLAILPWKVRID</sequence>
<evidence type="ECO:0000256" key="6">
    <source>
        <dbReference type="ARBA" id="ARBA00023136"/>
    </source>
</evidence>
<dbReference type="AlphaFoldDB" id="A0A1F7F4A5"/>
<evidence type="ECO:0000256" key="4">
    <source>
        <dbReference type="ARBA" id="ARBA00022801"/>
    </source>
</evidence>
<organism evidence="8 9">
    <name type="scientific">Candidatus Raymondbacteria bacterium RIFOXYD12_FULL_49_13</name>
    <dbReference type="NCBI Taxonomy" id="1817890"/>
    <lineage>
        <taxon>Bacteria</taxon>
        <taxon>Raymondiibacteriota</taxon>
    </lineage>
</organism>
<accession>A0A1F7F4A5</accession>
<dbReference type="GO" id="GO:0008236">
    <property type="term" value="F:serine-type peptidase activity"/>
    <property type="evidence" value="ECO:0007669"/>
    <property type="project" value="UniProtKB-KW"/>
</dbReference>
<evidence type="ECO:0000256" key="2">
    <source>
        <dbReference type="ARBA" id="ARBA00008683"/>
    </source>
</evidence>
<keyword evidence="4" id="KW-0378">Hydrolase</keyword>
<name>A0A1F7F4A5_UNCRA</name>
<dbReference type="Proteomes" id="UP000179243">
    <property type="component" value="Unassembled WGS sequence"/>
</dbReference>
<dbReference type="InterPro" id="IPR004634">
    <property type="entry name" value="Pept_S49_pIV"/>
</dbReference>
<dbReference type="EMBL" id="MFYX01000126">
    <property type="protein sequence ID" value="OGK01418.1"/>
    <property type="molecule type" value="Genomic_DNA"/>
</dbReference>
<dbReference type="Pfam" id="PF01343">
    <property type="entry name" value="Peptidase_S49"/>
    <property type="match status" value="2"/>
</dbReference>
<dbReference type="InterPro" id="IPR047217">
    <property type="entry name" value="S49_SppA_67K_type_N"/>
</dbReference>
<evidence type="ECO:0000256" key="3">
    <source>
        <dbReference type="ARBA" id="ARBA00022670"/>
    </source>
</evidence>
<dbReference type="Gene3D" id="3.90.226.10">
    <property type="entry name" value="2-enoyl-CoA Hydratase, Chain A, domain 1"/>
    <property type="match status" value="3"/>
</dbReference>